<comment type="caution">
    <text evidence="1">The sequence shown here is derived from an EMBL/GenBank/DDBJ whole genome shotgun (WGS) entry which is preliminary data.</text>
</comment>
<dbReference type="EMBL" id="PHUF01000005">
    <property type="protein sequence ID" value="PKB14077.1"/>
    <property type="molecule type" value="Genomic_DNA"/>
</dbReference>
<evidence type="ECO:0000313" key="2">
    <source>
        <dbReference type="Proteomes" id="UP000232587"/>
    </source>
</evidence>
<dbReference type="RefSeq" id="WP_100867923.1">
    <property type="nucleotide sequence ID" value="NZ_PHUF01000005.1"/>
</dbReference>
<dbReference type="AlphaFoldDB" id="A0A2N0H585"/>
<proteinExistence type="predicted"/>
<protein>
    <submittedName>
        <fullName evidence="1">Uncharacterized protein</fullName>
    </submittedName>
</protein>
<reference evidence="1 2" key="1">
    <citation type="submission" date="2017-11" db="EMBL/GenBank/DDBJ databases">
        <title>Genomic Encyclopedia of Type Strains, Phase III (KMG-III): the genomes of soil and plant-associated and newly described type strains.</title>
        <authorList>
            <person name="Whitman W."/>
        </authorList>
    </citation>
    <scope>NUCLEOTIDE SEQUENCE [LARGE SCALE GENOMIC DNA]</scope>
    <source>
        <strain evidence="1 2">CGMCC 1.12274</strain>
    </source>
</reference>
<organism evidence="1 2">
    <name type="scientific">Novosphingobium kunmingense</name>
    <dbReference type="NCBI Taxonomy" id="1211806"/>
    <lineage>
        <taxon>Bacteria</taxon>
        <taxon>Pseudomonadati</taxon>
        <taxon>Pseudomonadota</taxon>
        <taxon>Alphaproteobacteria</taxon>
        <taxon>Sphingomonadales</taxon>
        <taxon>Sphingomonadaceae</taxon>
        <taxon>Novosphingobium</taxon>
    </lineage>
</organism>
<dbReference type="Proteomes" id="UP000232587">
    <property type="component" value="Unassembled WGS sequence"/>
</dbReference>
<accession>A0A2N0H585</accession>
<keyword evidence="2" id="KW-1185">Reference proteome</keyword>
<name>A0A2N0H585_9SPHN</name>
<evidence type="ECO:0000313" key="1">
    <source>
        <dbReference type="EMBL" id="PKB14077.1"/>
    </source>
</evidence>
<sequence>MELGIELMNGLRSGRAGTPGAASPVDWPALQTRLVAGHCARQALIRGESLPHLRSGAFAPWAEAGAGAEWGAPVVNPIDLAVCKGAEGKGGFVAQPVARGDRG</sequence>
<gene>
    <name evidence="1" type="ORF">B0I00_2705</name>
</gene>